<accession>A0ABV8PSM9</accession>
<evidence type="ECO:0000313" key="1">
    <source>
        <dbReference type="EMBL" id="MFC4230316.1"/>
    </source>
</evidence>
<reference evidence="2" key="1">
    <citation type="journal article" date="2019" name="Int. J. Syst. Evol. Microbiol.">
        <title>The Global Catalogue of Microorganisms (GCM) 10K type strain sequencing project: providing services to taxonomists for standard genome sequencing and annotation.</title>
        <authorList>
            <consortium name="The Broad Institute Genomics Platform"/>
            <consortium name="The Broad Institute Genome Sequencing Center for Infectious Disease"/>
            <person name="Wu L."/>
            <person name="Ma J."/>
        </authorList>
    </citation>
    <scope>NUCLEOTIDE SEQUENCE [LARGE SCALE GENOMIC DNA]</scope>
    <source>
        <strain evidence="2">CECT 8010</strain>
    </source>
</reference>
<organism evidence="1 2">
    <name type="scientific">Parasediminibacterium paludis</name>
    <dbReference type="NCBI Taxonomy" id="908966"/>
    <lineage>
        <taxon>Bacteria</taxon>
        <taxon>Pseudomonadati</taxon>
        <taxon>Bacteroidota</taxon>
        <taxon>Chitinophagia</taxon>
        <taxon>Chitinophagales</taxon>
        <taxon>Chitinophagaceae</taxon>
        <taxon>Parasediminibacterium</taxon>
    </lineage>
</organism>
<keyword evidence="2" id="KW-1185">Reference proteome</keyword>
<evidence type="ECO:0000313" key="2">
    <source>
        <dbReference type="Proteomes" id="UP001595906"/>
    </source>
</evidence>
<dbReference type="Proteomes" id="UP001595906">
    <property type="component" value="Unassembled WGS sequence"/>
</dbReference>
<sequence length="101" mass="11116">MTHYDTLVEALNDLEAKGFTTDFKIAFDKLECKTTGVCLNPNAFEIVAHYRFEGENDPDDSSVVYAITAKDGSMKGVLVNAYGVYGDTISDDLIKKLAINE</sequence>
<gene>
    <name evidence="1" type="ORF">ACFOW1_00335</name>
</gene>
<comment type="caution">
    <text evidence="1">The sequence shown here is derived from an EMBL/GenBank/DDBJ whole genome shotgun (WGS) entry which is preliminary data.</text>
</comment>
<proteinExistence type="predicted"/>
<protein>
    <submittedName>
        <fullName evidence="1">Phosphoribosylpyrophosphate synthetase</fullName>
    </submittedName>
</protein>
<name>A0ABV8PSM9_9BACT</name>
<dbReference type="EMBL" id="JBHSDC010000001">
    <property type="protein sequence ID" value="MFC4230316.1"/>
    <property type="molecule type" value="Genomic_DNA"/>
</dbReference>
<dbReference type="RefSeq" id="WP_379011404.1">
    <property type="nucleotide sequence ID" value="NZ_JBHSDC010000001.1"/>
</dbReference>